<evidence type="ECO:0000313" key="9">
    <source>
        <dbReference type="EMBL" id="KAJ1976851.1"/>
    </source>
</evidence>
<keyword evidence="5 6" id="KW-0539">Nucleus</keyword>
<comment type="function">
    <text evidence="6">Component of the origin recognition complex (ORC) that binds origins of replication.</text>
</comment>
<comment type="subcellular location">
    <subcellularLocation>
        <location evidence="1 6">Nucleus</location>
    </subcellularLocation>
</comment>
<evidence type="ECO:0000256" key="3">
    <source>
        <dbReference type="ARBA" id="ARBA00022705"/>
    </source>
</evidence>
<dbReference type="InterPro" id="IPR032705">
    <property type="entry name" value="ORC4_C"/>
</dbReference>
<dbReference type="InterPro" id="IPR027417">
    <property type="entry name" value="P-loop_NTPase"/>
</dbReference>
<name>A0A9W8B5H6_9FUNG</name>
<dbReference type="Pfam" id="PF13191">
    <property type="entry name" value="AAA_16"/>
    <property type="match status" value="1"/>
</dbReference>
<proteinExistence type="inferred from homology"/>
<evidence type="ECO:0000256" key="1">
    <source>
        <dbReference type="ARBA" id="ARBA00004123"/>
    </source>
</evidence>
<evidence type="ECO:0000256" key="5">
    <source>
        <dbReference type="ARBA" id="ARBA00023242"/>
    </source>
</evidence>
<feature type="domain" description="Orc1-like AAA ATPase" evidence="7">
    <location>
        <begin position="63"/>
        <end position="198"/>
    </location>
</feature>
<evidence type="ECO:0000256" key="4">
    <source>
        <dbReference type="ARBA" id="ARBA00023125"/>
    </source>
</evidence>
<dbReference type="PIRSF" id="PIRSF007858">
    <property type="entry name" value="ORC4"/>
    <property type="match status" value="1"/>
</dbReference>
<protein>
    <recommendedName>
        <fullName evidence="6">Origin recognition complex subunit 4</fullName>
    </recommendedName>
</protein>
<reference evidence="9" key="1">
    <citation type="submission" date="2022-07" db="EMBL/GenBank/DDBJ databases">
        <title>Phylogenomic reconstructions and comparative analyses of Kickxellomycotina fungi.</title>
        <authorList>
            <person name="Reynolds N.K."/>
            <person name="Stajich J.E."/>
            <person name="Barry K."/>
            <person name="Grigoriev I.V."/>
            <person name="Crous P."/>
            <person name="Smith M.E."/>
        </authorList>
    </citation>
    <scope>NUCLEOTIDE SEQUENCE</scope>
    <source>
        <strain evidence="9">RSA 567</strain>
    </source>
</reference>
<dbReference type="InterPro" id="IPR016527">
    <property type="entry name" value="ORC4"/>
</dbReference>
<evidence type="ECO:0000313" key="10">
    <source>
        <dbReference type="Proteomes" id="UP001151582"/>
    </source>
</evidence>
<dbReference type="PANTHER" id="PTHR12087:SF0">
    <property type="entry name" value="ORIGIN RECOGNITION COMPLEX SUBUNIT 4"/>
    <property type="match status" value="1"/>
</dbReference>
<dbReference type="GO" id="GO:0005664">
    <property type="term" value="C:nuclear origin of replication recognition complex"/>
    <property type="evidence" value="ECO:0007669"/>
    <property type="project" value="TreeGrafter"/>
</dbReference>
<feature type="domain" description="Origin recognition complex subunit 4 C-terminal" evidence="8">
    <location>
        <begin position="244"/>
        <end position="453"/>
    </location>
</feature>
<comment type="similarity">
    <text evidence="2 6">Belongs to the ORC4 family.</text>
</comment>
<dbReference type="PANTHER" id="PTHR12087">
    <property type="entry name" value="ORIGIN RECOGNITION COMPLEX SUBUNIT 4"/>
    <property type="match status" value="1"/>
</dbReference>
<dbReference type="OrthoDB" id="343623at2759"/>
<gene>
    <name evidence="9" type="primary">ORC4</name>
    <name evidence="9" type="ORF">H4R34_003820</name>
</gene>
<dbReference type="Gene3D" id="3.40.50.300">
    <property type="entry name" value="P-loop containing nucleotide triphosphate hydrolases"/>
    <property type="match status" value="1"/>
</dbReference>
<evidence type="ECO:0000256" key="6">
    <source>
        <dbReference type="PIRNR" id="PIRNR007858"/>
    </source>
</evidence>
<dbReference type="Proteomes" id="UP001151582">
    <property type="component" value="Unassembled WGS sequence"/>
</dbReference>
<dbReference type="SUPFAM" id="SSF52540">
    <property type="entry name" value="P-loop containing nucleoside triphosphate hydrolases"/>
    <property type="match status" value="1"/>
</dbReference>
<dbReference type="GO" id="GO:0006270">
    <property type="term" value="P:DNA replication initiation"/>
    <property type="evidence" value="ECO:0007669"/>
    <property type="project" value="TreeGrafter"/>
</dbReference>
<evidence type="ECO:0000259" key="8">
    <source>
        <dbReference type="Pfam" id="PF14629"/>
    </source>
</evidence>
<evidence type="ECO:0000256" key="2">
    <source>
        <dbReference type="ARBA" id="ARBA00005334"/>
    </source>
</evidence>
<dbReference type="Pfam" id="PF14629">
    <property type="entry name" value="ORC4_C"/>
    <property type="match status" value="1"/>
</dbReference>
<keyword evidence="4 6" id="KW-0238">DNA-binding</keyword>
<dbReference type="EMBL" id="JANBQB010000395">
    <property type="protein sequence ID" value="KAJ1976851.1"/>
    <property type="molecule type" value="Genomic_DNA"/>
</dbReference>
<comment type="caution">
    <text evidence="9">The sequence shown here is derived from an EMBL/GenBank/DDBJ whole genome shotgun (WGS) entry which is preliminary data.</text>
</comment>
<keyword evidence="10" id="KW-1185">Reference proteome</keyword>
<dbReference type="InterPro" id="IPR041664">
    <property type="entry name" value="AAA_16"/>
</dbReference>
<sequence length="470" mass="52432">MLTCQPATSDCQGAVATGVSPTVTWTFPSEVVGHSLVSEARCEILNVLNEYGPPRELMELTEPLNQIHDLVEKAVARAESNSILIVGQRGVGKTTTSDRMALRAIAQQLDAPAQDVAALTDIDHEENDGASDALRSPKRTFAEALLHMLTVLQSGRRQSKAIVFVLDEFDLFTQHPKQTLLYTLFDAVQCHQLPMLVVGLTSRLDVVELLEKRVKSRFSHRQLTLSPPTQFKSYLALAKSTLQLSIDMTDPNMDRLHYRLAFNAQIERLCENAVFHQTLRQLYDLLRDVRTLYRALMLLVCDLTYESPMISGARFDLAMAEQLADCKLEMLKDVSLLELSLLMAMRSLVCQSILKFNFEMVYDEYRTFMSRSGAATGSGMRLYKKPVALKAFEHLLALEVLRPLEGTGSAQTFQEGSLAGGTTAAGHRLASSNSLKEYAMVQLLLDPIHVEELVDKYADCPPYIKAWATQ</sequence>
<accession>A0A9W8B5H6</accession>
<dbReference type="AlphaFoldDB" id="A0A9W8B5H6"/>
<dbReference type="GO" id="GO:0003688">
    <property type="term" value="F:DNA replication origin binding"/>
    <property type="evidence" value="ECO:0007669"/>
    <property type="project" value="TreeGrafter"/>
</dbReference>
<evidence type="ECO:0000259" key="7">
    <source>
        <dbReference type="Pfam" id="PF13191"/>
    </source>
</evidence>
<dbReference type="CDD" id="cd00009">
    <property type="entry name" value="AAA"/>
    <property type="match status" value="1"/>
</dbReference>
<keyword evidence="3 6" id="KW-0235">DNA replication</keyword>
<organism evidence="9 10">
    <name type="scientific">Dimargaris verticillata</name>
    <dbReference type="NCBI Taxonomy" id="2761393"/>
    <lineage>
        <taxon>Eukaryota</taxon>
        <taxon>Fungi</taxon>
        <taxon>Fungi incertae sedis</taxon>
        <taxon>Zoopagomycota</taxon>
        <taxon>Kickxellomycotina</taxon>
        <taxon>Dimargaritomycetes</taxon>
        <taxon>Dimargaritales</taxon>
        <taxon>Dimargaritaceae</taxon>
        <taxon>Dimargaris</taxon>
    </lineage>
</organism>